<evidence type="ECO:0000313" key="3">
    <source>
        <dbReference type="EMBL" id="RDI43404.1"/>
    </source>
</evidence>
<dbReference type="Pfam" id="PF13505">
    <property type="entry name" value="OMP_b-brl"/>
    <property type="match status" value="1"/>
</dbReference>
<organism evidence="3 4">
    <name type="scientific">Aquicella lusitana</name>
    <dbReference type="NCBI Taxonomy" id="254246"/>
    <lineage>
        <taxon>Bacteria</taxon>
        <taxon>Pseudomonadati</taxon>
        <taxon>Pseudomonadota</taxon>
        <taxon>Gammaproteobacteria</taxon>
        <taxon>Legionellales</taxon>
        <taxon>Coxiellaceae</taxon>
        <taxon>Aquicella</taxon>
    </lineage>
</organism>
<protein>
    <submittedName>
        <fullName evidence="3">Opacity protein-like surface antigen</fullName>
    </submittedName>
</protein>
<gene>
    <name evidence="3" type="ORF">C8D86_11160</name>
</gene>
<dbReference type="RefSeq" id="WP_114834432.1">
    <property type="nucleotide sequence ID" value="NZ_LR699114.1"/>
</dbReference>
<evidence type="ECO:0000259" key="2">
    <source>
        <dbReference type="Pfam" id="PF13505"/>
    </source>
</evidence>
<reference evidence="3 4" key="1">
    <citation type="submission" date="2018-07" db="EMBL/GenBank/DDBJ databases">
        <title>Genomic Encyclopedia of Type Strains, Phase IV (KMG-IV): sequencing the most valuable type-strain genomes for metagenomic binning, comparative biology and taxonomic classification.</title>
        <authorList>
            <person name="Goeker M."/>
        </authorList>
    </citation>
    <scope>NUCLEOTIDE SEQUENCE [LARGE SCALE GENOMIC DNA]</scope>
    <source>
        <strain evidence="3 4">DSM 16500</strain>
    </source>
</reference>
<evidence type="ECO:0000256" key="1">
    <source>
        <dbReference type="ARBA" id="ARBA00022729"/>
    </source>
</evidence>
<name>A0A370GLX3_9COXI</name>
<evidence type="ECO:0000313" key="4">
    <source>
        <dbReference type="Proteomes" id="UP000254720"/>
    </source>
</evidence>
<comment type="caution">
    <text evidence="3">The sequence shown here is derived from an EMBL/GenBank/DDBJ whole genome shotgun (WGS) entry which is preliminary data.</text>
</comment>
<accession>A0A370GLX3</accession>
<keyword evidence="4" id="KW-1185">Reference proteome</keyword>
<dbReference type="Gene3D" id="2.40.160.20">
    <property type="match status" value="1"/>
</dbReference>
<dbReference type="Proteomes" id="UP000254720">
    <property type="component" value="Unassembled WGS sequence"/>
</dbReference>
<feature type="domain" description="Outer membrane protein beta-barrel" evidence="2">
    <location>
        <begin position="65"/>
        <end position="253"/>
    </location>
</feature>
<dbReference type="InterPro" id="IPR027385">
    <property type="entry name" value="Beta-barrel_OMP"/>
</dbReference>
<dbReference type="SUPFAM" id="SSF56925">
    <property type="entry name" value="OMPA-like"/>
    <property type="match status" value="1"/>
</dbReference>
<dbReference type="AlphaFoldDB" id="A0A370GLX3"/>
<proteinExistence type="predicted"/>
<sequence length="255" mass="28637">MKNKLHLITYLTIVLITWLLVPTSSWAQGNGRMSCEECYNQGYDDGYDDAEYDCPCPPLHFQNLGRIYVALALGYNSFLSTQRLHENNELIARLRANAAGFLANIYLGYGLLVYQNFYLGGEGFFGTSNAEGKSSVNTLGSWFHRQVSIGNTYGLALLPGYLIYNTLLYFRLGLLRTAIETKDYSTGALTSNVSETNWQNGVSYGLGFEMPVYKNFTLRAEYNRINYSSFTTAAGTENSPSDNQAILGVQYRFNY</sequence>
<dbReference type="InterPro" id="IPR011250">
    <property type="entry name" value="OMP/PagP_B-barrel"/>
</dbReference>
<keyword evidence="1" id="KW-0732">Signal</keyword>
<dbReference type="EMBL" id="QQAX01000011">
    <property type="protein sequence ID" value="RDI43404.1"/>
    <property type="molecule type" value="Genomic_DNA"/>
</dbReference>